<keyword evidence="5" id="KW-1185">Reference proteome</keyword>
<feature type="region of interest" description="Disordered" evidence="2">
    <location>
        <begin position="347"/>
        <end position="380"/>
    </location>
</feature>
<comment type="caution">
    <text evidence="4">The sequence shown here is derived from an EMBL/GenBank/DDBJ whole genome shotgun (WGS) entry which is preliminary data.</text>
</comment>
<dbReference type="PANTHER" id="PTHR31286">
    <property type="entry name" value="GLYCINE-RICH CELL WALL STRUCTURAL PROTEIN 1.8-LIKE"/>
    <property type="match status" value="1"/>
</dbReference>
<evidence type="ECO:0000259" key="3">
    <source>
        <dbReference type="PROSITE" id="PS50158"/>
    </source>
</evidence>
<dbReference type="InterPro" id="IPR025558">
    <property type="entry name" value="DUF4283"/>
</dbReference>
<dbReference type="InterPro" id="IPR001878">
    <property type="entry name" value="Znf_CCHC"/>
</dbReference>
<keyword evidence="1" id="KW-0863">Zinc-finger</keyword>
<feature type="region of interest" description="Disordered" evidence="2">
    <location>
        <begin position="247"/>
        <end position="311"/>
    </location>
</feature>
<dbReference type="Pfam" id="PF14392">
    <property type="entry name" value="zf-CCHC_4"/>
    <property type="match status" value="1"/>
</dbReference>
<feature type="compositionally biased region" description="Polar residues" evidence="2">
    <location>
        <begin position="249"/>
        <end position="267"/>
    </location>
</feature>
<sequence>MDSEEISKLCDRLRLDLEEPPIPVAQQDSAVGLAKLATSLVGKVIGCKNSNKEGLESVLRTIWKTKSSFQIESKGINNIFWFHFGSEEDRNFVFNGGPWLFNKQVISLIKPKGAGAISAMDFHIVPFWVQLINLLLVCHTDHCVRLVGQQLGEVIDVDCEGIMPRVKVKIDISKPLRRGLRVYLEAMKEEFTIPVQYEKLPDFCFICGLIGHRMCECPTRSEGHSYESTRKYGDWLRAIPLMVRKRQGRTNSFSSKADSPQHSSDPSVSKGDGEQHFCPTDAYPEKGKESENSQDFRNSSSRQEKQINDQQINDIILTGQYEGLRGAKNSDMAQPTVDTIASQSLSNNKLKGSQQKRWKRKMIPKMLDSPIGGTSKRAKIGDDKRMLDNCYSDLEAATSAEQRRQSQ</sequence>
<organism evidence="4 5">
    <name type="scientific">Striga hermonthica</name>
    <name type="common">Purple witchweed</name>
    <name type="synonym">Buchnera hermonthica</name>
    <dbReference type="NCBI Taxonomy" id="68872"/>
    <lineage>
        <taxon>Eukaryota</taxon>
        <taxon>Viridiplantae</taxon>
        <taxon>Streptophyta</taxon>
        <taxon>Embryophyta</taxon>
        <taxon>Tracheophyta</taxon>
        <taxon>Spermatophyta</taxon>
        <taxon>Magnoliopsida</taxon>
        <taxon>eudicotyledons</taxon>
        <taxon>Gunneridae</taxon>
        <taxon>Pentapetalae</taxon>
        <taxon>asterids</taxon>
        <taxon>lamiids</taxon>
        <taxon>Lamiales</taxon>
        <taxon>Orobanchaceae</taxon>
        <taxon>Buchnereae</taxon>
        <taxon>Striga</taxon>
    </lineage>
</organism>
<dbReference type="OrthoDB" id="914233at2759"/>
<dbReference type="InterPro" id="IPR025836">
    <property type="entry name" value="Zn_knuckle_CX2CX4HX4C"/>
</dbReference>
<dbReference type="InterPro" id="IPR040256">
    <property type="entry name" value="At4g02000-like"/>
</dbReference>
<dbReference type="Pfam" id="PF14111">
    <property type="entry name" value="DUF4283"/>
    <property type="match status" value="1"/>
</dbReference>
<name>A0A9N7MQF0_STRHE</name>
<evidence type="ECO:0000313" key="5">
    <source>
        <dbReference type="Proteomes" id="UP001153555"/>
    </source>
</evidence>
<evidence type="ECO:0000256" key="2">
    <source>
        <dbReference type="SAM" id="MobiDB-lite"/>
    </source>
</evidence>
<keyword evidence="1" id="KW-0862">Zinc</keyword>
<dbReference type="AlphaFoldDB" id="A0A9N7MQF0"/>
<dbReference type="PANTHER" id="PTHR31286:SF167">
    <property type="entry name" value="OS09G0268800 PROTEIN"/>
    <property type="match status" value="1"/>
</dbReference>
<keyword evidence="1" id="KW-0479">Metal-binding</keyword>
<proteinExistence type="predicted"/>
<evidence type="ECO:0000256" key="1">
    <source>
        <dbReference type="PROSITE-ProRule" id="PRU00047"/>
    </source>
</evidence>
<dbReference type="EMBL" id="CACSLK010004670">
    <property type="protein sequence ID" value="CAA0810071.1"/>
    <property type="molecule type" value="Genomic_DNA"/>
</dbReference>
<dbReference type="Proteomes" id="UP001153555">
    <property type="component" value="Unassembled WGS sequence"/>
</dbReference>
<reference evidence="4" key="1">
    <citation type="submission" date="2019-12" db="EMBL/GenBank/DDBJ databases">
        <authorList>
            <person name="Scholes J."/>
        </authorList>
    </citation>
    <scope>NUCLEOTIDE SEQUENCE</scope>
</reference>
<evidence type="ECO:0000313" key="4">
    <source>
        <dbReference type="EMBL" id="CAA0810071.1"/>
    </source>
</evidence>
<protein>
    <recommendedName>
        <fullName evidence="3">CCHC-type domain-containing protein</fullName>
    </recommendedName>
</protein>
<gene>
    <name evidence="4" type="ORF">SHERM_00998</name>
</gene>
<dbReference type="GO" id="GO:0003676">
    <property type="term" value="F:nucleic acid binding"/>
    <property type="evidence" value="ECO:0007669"/>
    <property type="project" value="InterPro"/>
</dbReference>
<feature type="compositionally biased region" description="Basic residues" evidence="2">
    <location>
        <begin position="354"/>
        <end position="363"/>
    </location>
</feature>
<dbReference type="PROSITE" id="PS50158">
    <property type="entry name" value="ZF_CCHC"/>
    <property type="match status" value="1"/>
</dbReference>
<dbReference type="GO" id="GO:0008270">
    <property type="term" value="F:zinc ion binding"/>
    <property type="evidence" value="ECO:0007669"/>
    <property type="project" value="UniProtKB-KW"/>
</dbReference>
<accession>A0A9N7MQF0</accession>
<feature type="domain" description="CCHC-type" evidence="3">
    <location>
        <begin position="204"/>
        <end position="218"/>
    </location>
</feature>